<proteinExistence type="inferred from homology"/>
<comment type="similarity">
    <text evidence="2">Belongs to the metallo-dependent hydrolases superfamily. Adenosine and AMP deaminases family.</text>
</comment>
<dbReference type="Pfam" id="PF00962">
    <property type="entry name" value="A_deaminase"/>
    <property type="match status" value="1"/>
</dbReference>
<keyword evidence="5 8" id="KW-0378">Hydrolase</keyword>
<evidence type="ECO:0000313" key="8">
    <source>
        <dbReference type="EMBL" id="MCO5724695.1"/>
    </source>
</evidence>
<dbReference type="EMBL" id="JAMXIB010000005">
    <property type="protein sequence ID" value="MCO5724695.1"/>
    <property type="molecule type" value="Genomic_DNA"/>
</dbReference>
<dbReference type="InterPro" id="IPR006330">
    <property type="entry name" value="Ado/ade_deaminase"/>
</dbReference>
<dbReference type="PANTHER" id="PTHR11409:SF43">
    <property type="entry name" value="ADENOSINE DEAMINASE"/>
    <property type="match status" value="1"/>
</dbReference>
<comment type="cofactor">
    <cofactor evidence="1">
        <name>Zn(2+)</name>
        <dbReference type="ChEBI" id="CHEBI:29105"/>
    </cofactor>
</comment>
<evidence type="ECO:0000256" key="1">
    <source>
        <dbReference type="ARBA" id="ARBA00001947"/>
    </source>
</evidence>
<dbReference type="SUPFAM" id="SSF51556">
    <property type="entry name" value="Metallo-dependent hydrolases"/>
    <property type="match status" value="1"/>
</dbReference>
<evidence type="ECO:0000256" key="5">
    <source>
        <dbReference type="ARBA" id="ARBA00022801"/>
    </source>
</evidence>
<evidence type="ECO:0000256" key="3">
    <source>
        <dbReference type="ARBA" id="ARBA00012784"/>
    </source>
</evidence>
<reference evidence="8 9" key="1">
    <citation type="submission" date="2022-06" db="EMBL/GenBank/DDBJ databases">
        <authorList>
            <person name="Xuan X."/>
        </authorList>
    </citation>
    <scope>NUCLEOTIDE SEQUENCE [LARGE SCALE GENOMIC DNA]</scope>
    <source>
        <strain evidence="8 9">2V75</strain>
    </source>
</reference>
<evidence type="ECO:0000313" key="9">
    <source>
        <dbReference type="Proteomes" id="UP001206312"/>
    </source>
</evidence>
<gene>
    <name evidence="8" type="primary">add</name>
    <name evidence="8" type="ORF">NG653_07485</name>
</gene>
<name>A0ABT1AYK8_9FLAO</name>
<dbReference type="Proteomes" id="UP001206312">
    <property type="component" value="Unassembled WGS sequence"/>
</dbReference>
<feature type="domain" description="Adenosine deaminase" evidence="7">
    <location>
        <begin position="11"/>
        <end position="327"/>
    </location>
</feature>
<dbReference type="GO" id="GO:0016787">
    <property type="term" value="F:hydrolase activity"/>
    <property type="evidence" value="ECO:0007669"/>
    <property type="project" value="UniProtKB-KW"/>
</dbReference>
<dbReference type="PANTHER" id="PTHR11409">
    <property type="entry name" value="ADENOSINE DEAMINASE"/>
    <property type="match status" value="1"/>
</dbReference>
<accession>A0ABT1AYK8</accession>
<organism evidence="8 9">
    <name type="scientific">Robiginitalea marina</name>
    <dbReference type="NCBI Taxonomy" id="2954105"/>
    <lineage>
        <taxon>Bacteria</taxon>
        <taxon>Pseudomonadati</taxon>
        <taxon>Bacteroidota</taxon>
        <taxon>Flavobacteriia</taxon>
        <taxon>Flavobacteriales</taxon>
        <taxon>Flavobacteriaceae</taxon>
        <taxon>Robiginitalea</taxon>
    </lineage>
</organism>
<sequence length="336" mass="37778">MTTLMDLNALPKVELHLHLDCSLSYSVARRIQPDLTFEAYRESFIAPAKCTDLADYISRAVKGFELMQTPEHLRLVTLDLFEQLERDRVIYAEIRFAPLLHTARGLTPAEVVQAVMDATGEGIRTSGIEARLILCTLRHFDEPQSLETIGLCERFRDTLVAGFDIAADEAGFPIDAHKAAFAYAHKVGIPCTAHAGEAKGAESMWETIRHFRPRRIGHGVRCIEDPALLHYIRDHNLHLEVCPTSNIQVNVFDTLAKHPADYLYQNGISMSINTDTRTISDTDLTREYGLLEQAFGWDLGHFRKCNLEAIAHAFAPDEVKDKVRKRLLDAYPLPAG</sequence>
<keyword evidence="4" id="KW-0479">Metal-binding</keyword>
<comment type="caution">
    <text evidence="8">The sequence shown here is derived from an EMBL/GenBank/DDBJ whole genome shotgun (WGS) entry which is preliminary data.</text>
</comment>
<protein>
    <recommendedName>
        <fullName evidence="3">adenosine deaminase</fullName>
        <ecNumber evidence="3">3.5.4.4</ecNumber>
    </recommendedName>
</protein>
<dbReference type="EC" id="3.5.4.4" evidence="3"/>
<dbReference type="InterPro" id="IPR032466">
    <property type="entry name" value="Metal_Hydrolase"/>
</dbReference>
<keyword evidence="6" id="KW-0862">Zinc</keyword>
<evidence type="ECO:0000256" key="4">
    <source>
        <dbReference type="ARBA" id="ARBA00022723"/>
    </source>
</evidence>
<dbReference type="Gene3D" id="3.20.20.140">
    <property type="entry name" value="Metal-dependent hydrolases"/>
    <property type="match status" value="1"/>
</dbReference>
<evidence type="ECO:0000256" key="2">
    <source>
        <dbReference type="ARBA" id="ARBA00006676"/>
    </source>
</evidence>
<keyword evidence="9" id="KW-1185">Reference proteome</keyword>
<evidence type="ECO:0000256" key="6">
    <source>
        <dbReference type="ARBA" id="ARBA00022833"/>
    </source>
</evidence>
<dbReference type="InterPro" id="IPR001365">
    <property type="entry name" value="A_deaminase_dom"/>
</dbReference>
<dbReference type="NCBIfam" id="TIGR01430">
    <property type="entry name" value="aden_deam"/>
    <property type="match status" value="1"/>
</dbReference>
<evidence type="ECO:0000259" key="7">
    <source>
        <dbReference type="Pfam" id="PF00962"/>
    </source>
</evidence>
<dbReference type="RefSeq" id="WP_252741073.1">
    <property type="nucleotide sequence ID" value="NZ_JAMXIB010000005.1"/>
</dbReference>